<dbReference type="GO" id="GO:0005737">
    <property type="term" value="C:cytoplasm"/>
    <property type="evidence" value="ECO:0007669"/>
    <property type="project" value="UniProtKB-SubCell"/>
</dbReference>
<evidence type="ECO:0000259" key="18">
    <source>
        <dbReference type="PROSITE" id="PS50011"/>
    </source>
</evidence>
<dbReference type="GO" id="GO:0003723">
    <property type="term" value="F:RNA binding"/>
    <property type="evidence" value="ECO:0007669"/>
    <property type="project" value="InterPro"/>
</dbReference>
<dbReference type="CDD" id="cd06609">
    <property type="entry name" value="STKc_MST3_like"/>
    <property type="match status" value="1"/>
</dbReference>
<comment type="catalytic activity">
    <reaction evidence="14">
        <text>L-threonyl-[protein] + ATP = O-phospho-L-threonyl-[protein] + ADP + H(+)</text>
        <dbReference type="Rhea" id="RHEA:46608"/>
        <dbReference type="Rhea" id="RHEA-COMP:11060"/>
        <dbReference type="Rhea" id="RHEA-COMP:11605"/>
        <dbReference type="ChEBI" id="CHEBI:15378"/>
        <dbReference type="ChEBI" id="CHEBI:30013"/>
        <dbReference type="ChEBI" id="CHEBI:30616"/>
        <dbReference type="ChEBI" id="CHEBI:61977"/>
        <dbReference type="ChEBI" id="CHEBI:456216"/>
        <dbReference type="EC" id="2.7.11.1"/>
    </reaction>
</comment>
<dbReference type="PANTHER" id="PTHR48012:SF27">
    <property type="entry name" value="SERINE_THREONINE-PROTEIN KINASE SID1"/>
    <property type="match status" value="1"/>
</dbReference>
<evidence type="ECO:0000256" key="15">
    <source>
        <dbReference type="ARBA" id="ARBA00048679"/>
    </source>
</evidence>
<dbReference type="GO" id="GO:0046872">
    <property type="term" value="F:metal ion binding"/>
    <property type="evidence" value="ECO:0007669"/>
    <property type="project" value="UniProtKB-KW"/>
</dbReference>
<comment type="catalytic activity">
    <reaction evidence="15">
        <text>L-seryl-[protein] + ATP = O-phospho-L-seryl-[protein] + ADP + H(+)</text>
        <dbReference type="Rhea" id="RHEA:17989"/>
        <dbReference type="Rhea" id="RHEA-COMP:9863"/>
        <dbReference type="Rhea" id="RHEA-COMP:11604"/>
        <dbReference type="ChEBI" id="CHEBI:15378"/>
        <dbReference type="ChEBI" id="CHEBI:29999"/>
        <dbReference type="ChEBI" id="CHEBI:30616"/>
        <dbReference type="ChEBI" id="CHEBI:83421"/>
        <dbReference type="ChEBI" id="CHEBI:456216"/>
        <dbReference type="EC" id="2.7.11.1"/>
    </reaction>
</comment>
<dbReference type="OrthoDB" id="248923at2759"/>
<keyword evidence="10 16" id="KW-0547">Nucleotide-binding</keyword>
<sequence>MAEDYQVLEELGSGSFGVVYKAIERATGDLVAIKHIDLEGSDDDIREIQQEISLLATCSSEYVTRYKASFVRGVKLWIVMEYLGGGSCLDLLKPGPIAEHYISIIMRELLQGLDYLHSTGKIHRDIKAANILLSDKGQVKIADFGVAAQLTNIKSQRLTFVGTPFWMAPEVIQEAGYDFHADIWSLGITAMEMALGEPPRSDVHPMKVLFLIPKEKPPRLEGSRWTKEFKDFVSLSLNKDPDRRPSARALLKHPFIRRAAKTDILQELVKKARDYEQNGAVREKDTRYYEETLKEMSNVDGDDEWVFDTIKPSATMRMPATAKHTVKRRRVERTSSRDESDIEETTAAIEGMNLDAAPLGDITNSATSTPQKESSTIRTPKPRLSSQRKVSAITARKLSAASPTARRVSRNVSGNVRTARKLNTQPPKQPLGLDMSFGNGTSTVRQFKRVSSGNAPSSPPQDSTFDSDVENKPPPPPAQRQPSAVAATKESILGRRCFSKCVDQSFQECYAATGDRSKRDALGKVAEAWSVLDEVDPEGELLLLKAIMDRVQADPKLASFLLPQRVASAQLESLRMSPPKKAPIVYETELSSRDDTPQSSPSKARQMSELSAVPVKPSGTPEKLVLNPQNPHLKKLRSTQRMEDDKEKAAFEDKMPGNIESGMEHVNMLADVLYGRWAEASRTLILVAHTQQAATYLQQLAAQLVHRFRYFFRQLHRSLDEKRSCSGNHARISPDGLPMDKKDENSPSNLWTRRSNTNKLSLSMNKSDRSDNRDHHETPSSKRFGSVNSKSSPFNPVGPVSSSSVASPTGTGASSAFGLGSGAFASFGSASKTPKTPGSAFDFAKAAGGGEKKDNQGSDKEEKDRRPPARKSLSSTRQPPSASEPAQAVAKESPSQWPLKHSWVIYYRPPTSKNSDYEKSIRSMCSISTVQGFWKVYAHLKRPSALPSVSDYHFFKEGIRPVWEDEENKQGGKWTMRLKKGVADRYWEDLLLALIGDQFAEASEEVCGAVVSMRSGEDVISIWTKNDGGRNVKIRETIKRVLSLPADTSLQWRSHDESITQRNAVDQARQEKADQLRSEKRRNTLGAQKADAQKREESGEA</sequence>
<keyword evidence="6" id="KW-0723">Serine/threonine-protein kinase</keyword>
<dbReference type="InterPro" id="IPR050629">
    <property type="entry name" value="STE20/SPS1-PAK"/>
</dbReference>
<keyword evidence="11" id="KW-0418">Kinase</keyword>
<feature type="region of interest" description="Disordered" evidence="17">
    <location>
        <begin position="1054"/>
        <end position="1101"/>
    </location>
</feature>
<keyword evidence="5" id="KW-0963">Cytoplasm</keyword>
<evidence type="ECO:0000256" key="16">
    <source>
        <dbReference type="PROSITE-ProRule" id="PRU10141"/>
    </source>
</evidence>
<dbReference type="InterPro" id="IPR023398">
    <property type="entry name" value="TIF_eIF4e-like"/>
</dbReference>
<dbReference type="EMBL" id="NAJL01000014">
    <property type="protein sequence ID" value="TKA29504.1"/>
    <property type="molecule type" value="Genomic_DNA"/>
</dbReference>
<feature type="compositionally biased region" description="Basic and acidic residues" evidence="17">
    <location>
        <begin position="1068"/>
        <end position="1082"/>
    </location>
</feature>
<organism evidence="19 20">
    <name type="scientific">Salinomyces thailandicus</name>
    <dbReference type="NCBI Taxonomy" id="706561"/>
    <lineage>
        <taxon>Eukaryota</taxon>
        <taxon>Fungi</taxon>
        <taxon>Dikarya</taxon>
        <taxon>Ascomycota</taxon>
        <taxon>Pezizomycotina</taxon>
        <taxon>Dothideomycetes</taxon>
        <taxon>Dothideomycetidae</taxon>
        <taxon>Mycosphaerellales</taxon>
        <taxon>Teratosphaeriaceae</taxon>
        <taxon>Salinomyces</taxon>
    </lineage>
</organism>
<dbReference type="Pfam" id="PF01652">
    <property type="entry name" value="IF4E"/>
    <property type="match status" value="1"/>
</dbReference>
<dbReference type="InterPro" id="IPR011009">
    <property type="entry name" value="Kinase-like_dom_sf"/>
</dbReference>
<feature type="domain" description="Protein kinase" evidence="18">
    <location>
        <begin position="5"/>
        <end position="256"/>
    </location>
</feature>
<dbReference type="FunFam" id="1.10.510.10:FF:000411">
    <property type="entry name" value="Probable Ste20-like kinase Don3"/>
    <property type="match status" value="1"/>
</dbReference>
<keyword evidence="9" id="KW-0479">Metal-binding</keyword>
<evidence type="ECO:0000256" key="5">
    <source>
        <dbReference type="ARBA" id="ARBA00022490"/>
    </source>
</evidence>
<dbReference type="Proteomes" id="UP000308549">
    <property type="component" value="Unassembled WGS sequence"/>
</dbReference>
<feature type="compositionally biased region" description="Polar residues" evidence="17">
    <location>
        <begin position="438"/>
        <end position="466"/>
    </location>
</feature>
<feature type="binding site" evidence="16">
    <location>
        <position position="34"/>
    </location>
    <ligand>
        <name>ATP</name>
        <dbReference type="ChEBI" id="CHEBI:30616"/>
    </ligand>
</feature>
<dbReference type="EC" id="2.7.11.1" evidence="4"/>
<evidence type="ECO:0000256" key="12">
    <source>
        <dbReference type="ARBA" id="ARBA00022840"/>
    </source>
</evidence>
<dbReference type="GO" id="GO:0005524">
    <property type="term" value="F:ATP binding"/>
    <property type="evidence" value="ECO:0007669"/>
    <property type="project" value="UniProtKB-UniRule"/>
</dbReference>
<dbReference type="AlphaFoldDB" id="A0A4U0U3W8"/>
<feature type="compositionally biased region" description="Basic and acidic residues" evidence="17">
    <location>
        <begin position="850"/>
        <end position="867"/>
    </location>
</feature>
<gene>
    <name evidence="19" type="ORF">B0A50_03517</name>
</gene>
<dbReference type="Gene3D" id="3.30.760.10">
    <property type="entry name" value="RNA Cap, Translation Initiation Factor Eif4e"/>
    <property type="match status" value="1"/>
</dbReference>
<evidence type="ECO:0000256" key="1">
    <source>
        <dbReference type="ARBA" id="ARBA00001946"/>
    </source>
</evidence>
<dbReference type="InterPro" id="IPR017441">
    <property type="entry name" value="Protein_kinase_ATP_BS"/>
</dbReference>
<feature type="compositionally biased region" description="Polar residues" evidence="17">
    <location>
        <begin position="746"/>
        <end position="765"/>
    </location>
</feature>
<evidence type="ECO:0000256" key="11">
    <source>
        <dbReference type="ARBA" id="ARBA00022777"/>
    </source>
</evidence>
<proteinExistence type="inferred from homology"/>
<feature type="compositionally biased region" description="Polar residues" evidence="17">
    <location>
        <begin position="781"/>
        <end position="794"/>
    </location>
</feature>
<evidence type="ECO:0000256" key="6">
    <source>
        <dbReference type="ARBA" id="ARBA00022527"/>
    </source>
</evidence>
<keyword evidence="12 16" id="KW-0067">ATP-binding</keyword>
<dbReference type="FunFam" id="3.30.760.10:FF:000015">
    <property type="entry name" value="Translation initiation factor eIF4E3, putative"/>
    <property type="match status" value="1"/>
</dbReference>
<feature type="region of interest" description="Disordered" evidence="17">
    <location>
        <begin position="585"/>
        <end position="627"/>
    </location>
</feature>
<dbReference type="InterPro" id="IPR019770">
    <property type="entry name" value="TIF_eIF_4E_CS"/>
</dbReference>
<feature type="compositionally biased region" description="Polar residues" evidence="17">
    <location>
        <begin position="872"/>
        <end position="881"/>
    </location>
</feature>
<comment type="subcellular location">
    <subcellularLocation>
        <location evidence="2">Cytoplasm</location>
    </subcellularLocation>
</comment>
<evidence type="ECO:0000313" key="20">
    <source>
        <dbReference type="Proteomes" id="UP000308549"/>
    </source>
</evidence>
<protein>
    <recommendedName>
        <fullName evidence="4">non-specific serine/threonine protein kinase</fullName>
        <ecNumber evidence="4">2.7.11.1</ecNumber>
    </recommendedName>
</protein>
<evidence type="ECO:0000313" key="19">
    <source>
        <dbReference type="EMBL" id="TKA29504.1"/>
    </source>
</evidence>
<comment type="similarity">
    <text evidence="3">Belongs to the protein kinase superfamily. STE Ser/Thr protein kinase family. STE20 subfamily.</text>
</comment>
<dbReference type="GO" id="GO:0003743">
    <property type="term" value="F:translation initiation factor activity"/>
    <property type="evidence" value="ECO:0007669"/>
    <property type="project" value="InterPro"/>
</dbReference>
<dbReference type="Pfam" id="PF00069">
    <property type="entry name" value="Pkinase"/>
    <property type="match status" value="1"/>
</dbReference>
<dbReference type="InterPro" id="IPR001040">
    <property type="entry name" value="TIF_eIF_4E"/>
</dbReference>
<evidence type="ECO:0000256" key="4">
    <source>
        <dbReference type="ARBA" id="ARBA00012513"/>
    </source>
</evidence>
<keyword evidence="20" id="KW-1185">Reference proteome</keyword>
<evidence type="ECO:0000256" key="10">
    <source>
        <dbReference type="ARBA" id="ARBA00022741"/>
    </source>
</evidence>
<evidence type="ECO:0000256" key="9">
    <source>
        <dbReference type="ARBA" id="ARBA00022723"/>
    </source>
</evidence>
<evidence type="ECO:0000256" key="13">
    <source>
        <dbReference type="ARBA" id="ARBA00022842"/>
    </source>
</evidence>
<dbReference type="PROSITE" id="PS50011">
    <property type="entry name" value="PROTEIN_KINASE_DOM"/>
    <property type="match status" value="1"/>
</dbReference>
<evidence type="ECO:0000256" key="8">
    <source>
        <dbReference type="ARBA" id="ARBA00022679"/>
    </source>
</evidence>
<dbReference type="SUPFAM" id="SSF56112">
    <property type="entry name" value="Protein kinase-like (PK-like)"/>
    <property type="match status" value="1"/>
</dbReference>
<dbReference type="GO" id="GO:0004674">
    <property type="term" value="F:protein serine/threonine kinase activity"/>
    <property type="evidence" value="ECO:0007669"/>
    <property type="project" value="UniProtKB-KW"/>
</dbReference>
<comment type="caution">
    <text evidence="19">The sequence shown here is derived from an EMBL/GenBank/DDBJ whole genome shotgun (WGS) entry which is preliminary data.</text>
</comment>
<dbReference type="PROSITE" id="PS00107">
    <property type="entry name" value="PROTEIN_KINASE_ATP"/>
    <property type="match status" value="1"/>
</dbReference>
<dbReference type="SMART" id="SM00220">
    <property type="entry name" value="S_TKc"/>
    <property type="match status" value="1"/>
</dbReference>
<dbReference type="PANTHER" id="PTHR48012">
    <property type="entry name" value="STERILE20-LIKE KINASE, ISOFORM B-RELATED"/>
    <property type="match status" value="1"/>
</dbReference>
<name>A0A4U0U3W8_9PEZI</name>
<evidence type="ECO:0000256" key="17">
    <source>
        <dbReference type="SAM" id="MobiDB-lite"/>
    </source>
</evidence>
<feature type="region of interest" description="Disordered" evidence="17">
    <location>
        <begin position="722"/>
        <end position="812"/>
    </location>
</feature>
<feature type="compositionally biased region" description="Polar residues" evidence="17">
    <location>
        <begin position="597"/>
        <end position="609"/>
    </location>
</feature>
<dbReference type="Gene3D" id="1.10.510.10">
    <property type="entry name" value="Transferase(Phosphotransferase) domain 1"/>
    <property type="match status" value="1"/>
</dbReference>
<dbReference type="SUPFAM" id="SSF55418">
    <property type="entry name" value="eIF4e-like"/>
    <property type="match status" value="1"/>
</dbReference>
<feature type="compositionally biased region" description="Low complexity" evidence="17">
    <location>
        <begin position="797"/>
        <end position="812"/>
    </location>
</feature>
<evidence type="ECO:0000256" key="7">
    <source>
        <dbReference type="ARBA" id="ARBA00022553"/>
    </source>
</evidence>
<feature type="region of interest" description="Disordered" evidence="17">
    <location>
        <begin position="320"/>
        <end position="485"/>
    </location>
</feature>
<evidence type="ECO:0000256" key="3">
    <source>
        <dbReference type="ARBA" id="ARBA00008874"/>
    </source>
</evidence>
<dbReference type="InterPro" id="IPR000719">
    <property type="entry name" value="Prot_kinase_dom"/>
</dbReference>
<keyword evidence="8" id="KW-0808">Transferase</keyword>
<feature type="region of interest" description="Disordered" evidence="17">
    <location>
        <begin position="830"/>
        <end position="894"/>
    </location>
</feature>
<reference evidence="19 20" key="1">
    <citation type="submission" date="2017-03" db="EMBL/GenBank/DDBJ databases">
        <title>Genomes of endolithic fungi from Antarctica.</title>
        <authorList>
            <person name="Coleine C."/>
            <person name="Masonjones S."/>
            <person name="Stajich J.E."/>
        </authorList>
    </citation>
    <scope>NUCLEOTIDE SEQUENCE [LARGE SCALE GENOMIC DNA]</scope>
    <source>
        <strain evidence="19 20">CCFEE 6315</strain>
    </source>
</reference>
<accession>A0A4U0U3W8</accession>
<feature type="compositionally biased region" description="Basic and acidic residues" evidence="17">
    <location>
        <begin position="1091"/>
        <end position="1101"/>
    </location>
</feature>
<dbReference type="PROSITE" id="PS00813">
    <property type="entry name" value="IF4E"/>
    <property type="match status" value="1"/>
</dbReference>
<comment type="cofactor">
    <cofactor evidence="1">
        <name>Mg(2+)</name>
        <dbReference type="ChEBI" id="CHEBI:18420"/>
    </cofactor>
</comment>
<evidence type="ECO:0000256" key="2">
    <source>
        <dbReference type="ARBA" id="ARBA00004496"/>
    </source>
</evidence>
<keyword evidence="13" id="KW-0460">Magnesium</keyword>
<feature type="compositionally biased region" description="Polar residues" evidence="17">
    <location>
        <begin position="362"/>
        <end position="389"/>
    </location>
</feature>
<keyword evidence="7" id="KW-0597">Phosphoprotein</keyword>
<feature type="compositionally biased region" description="Basic and acidic residues" evidence="17">
    <location>
        <begin position="766"/>
        <end position="780"/>
    </location>
</feature>
<evidence type="ECO:0000256" key="14">
    <source>
        <dbReference type="ARBA" id="ARBA00047899"/>
    </source>
</evidence>